<dbReference type="Gene3D" id="3.30.420.10">
    <property type="entry name" value="Ribonuclease H-like superfamily/Ribonuclease H"/>
    <property type="match status" value="1"/>
</dbReference>
<dbReference type="Gene3D" id="3.30.342.10">
    <property type="entry name" value="DNA Polymerase, chain B, domain 1"/>
    <property type="match status" value="1"/>
</dbReference>
<evidence type="ECO:0000256" key="6">
    <source>
        <dbReference type="ARBA" id="ARBA00022695"/>
    </source>
</evidence>
<comment type="similarity">
    <text evidence="2">Belongs to the DNA polymerase type-B family.</text>
</comment>
<dbReference type="GO" id="GO:0003677">
    <property type="term" value="F:DNA binding"/>
    <property type="evidence" value="ECO:0007669"/>
    <property type="project" value="UniProtKB-KW"/>
</dbReference>
<evidence type="ECO:0000256" key="2">
    <source>
        <dbReference type="ARBA" id="ARBA00005755"/>
    </source>
</evidence>
<dbReference type="Gene3D" id="3.90.1600.10">
    <property type="entry name" value="Palm domain of DNA polymerase"/>
    <property type="match status" value="1"/>
</dbReference>
<dbReference type="SMART" id="SM00305">
    <property type="entry name" value="HintC"/>
    <property type="match status" value="1"/>
</dbReference>
<keyword evidence="11" id="KW-0239">DNA-directed DNA polymerase</keyword>
<dbReference type="GO" id="GO:0006287">
    <property type="term" value="P:base-excision repair, gap-filling"/>
    <property type="evidence" value="ECO:0007669"/>
    <property type="project" value="TreeGrafter"/>
</dbReference>
<dbReference type="PANTHER" id="PTHR10670">
    <property type="entry name" value="DNA POLYMERASE EPSILON CATALYTIC SUBUNIT A"/>
    <property type="match status" value="1"/>
</dbReference>
<keyword evidence="10" id="KW-0862">Zinc</keyword>
<dbReference type="GO" id="GO:0045004">
    <property type="term" value="P:DNA replication proofreading"/>
    <property type="evidence" value="ECO:0007669"/>
    <property type="project" value="TreeGrafter"/>
</dbReference>
<dbReference type="GO" id="GO:0003887">
    <property type="term" value="F:DNA-directed DNA polymerase activity"/>
    <property type="evidence" value="ECO:0007669"/>
    <property type="project" value="UniProtKB-KW"/>
</dbReference>
<reference evidence="18" key="1">
    <citation type="submission" date="2022-10" db="EMBL/GenBank/DDBJ databases">
        <title>Novel sulphate-reducing endosymbionts in the free-living metamonad Anaeramoeba.</title>
        <authorList>
            <person name="Jerlstrom-Hultqvist J."/>
            <person name="Cepicka I."/>
            <person name="Gallot-Lavallee L."/>
            <person name="Salas-Leiva D."/>
            <person name="Curtis B.A."/>
            <person name="Zahonova K."/>
            <person name="Pipaliya S."/>
            <person name="Dacks J."/>
            <person name="Roger A.J."/>
        </authorList>
    </citation>
    <scope>NUCLEOTIDE SEQUENCE</scope>
    <source>
        <strain evidence="18">BMAN</strain>
    </source>
</reference>
<dbReference type="InterPro" id="IPR054475">
    <property type="entry name" value="Znf-DPOE"/>
</dbReference>
<dbReference type="Pfam" id="PF00136">
    <property type="entry name" value="DNA_pol_B"/>
    <property type="match status" value="1"/>
</dbReference>
<evidence type="ECO:0000256" key="7">
    <source>
        <dbReference type="ARBA" id="ARBA00022705"/>
    </source>
</evidence>
<dbReference type="NCBIfam" id="TIGR01443">
    <property type="entry name" value="intein_Cterm"/>
    <property type="match status" value="1"/>
</dbReference>
<dbReference type="GO" id="GO:0000278">
    <property type="term" value="P:mitotic cell cycle"/>
    <property type="evidence" value="ECO:0007669"/>
    <property type="project" value="TreeGrafter"/>
</dbReference>
<dbReference type="InterPro" id="IPR003586">
    <property type="entry name" value="Hint_dom_C"/>
</dbReference>
<dbReference type="InterPro" id="IPR006133">
    <property type="entry name" value="DNA-dir_DNA_pol_B_exonuc"/>
</dbReference>
<comment type="subcellular location">
    <subcellularLocation>
        <location evidence="1">Nucleus</location>
    </subcellularLocation>
</comment>
<evidence type="ECO:0000256" key="3">
    <source>
        <dbReference type="ARBA" id="ARBA00012417"/>
    </source>
</evidence>
<proteinExistence type="inferred from homology"/>
<dbReference type="InterPro" id="IPR055191">
    <property type="entry name" value="POL2_thumb"/>
</dbReference>
<dbReference type="FunFam" id="1.10.132.60:FF:000003">
    <property type="entry name" value="DNA polymerase epsilon catalytic subunit"/>
    <property type="match status" value="1"/>
</dbReference>
<dbReference type="InterPro" id="IPR043502">
    <property type="entry name" value="DNA/RNA_pol_sf"/>
</dbReference>
<keyword evidence="4" id="KW-0004">4Fe-4S</keyword>
<dbReference type="InterPro" id="IPR042087">
    <property type="entry name" value="DNA_pol_B_thumb"/>
</dbReference>
<dbReference type="GO" id="GO:0000166">
    <property type="term" value="F:nucleotide binding"/>
    <property type="evidence" value="ECO:0007669"/>
    <property type="project" value="InterPro"/>
</dbReference>
<dbReference type="FunFam" id="3.30.420.10:FF:000010">
    <property type="entry name" value="DNA polymerase epsilon catalytic subunit"/>
    <property type="match status" value="1"/>
</dbReference>
<accession>A0A9Q0LL31</accession>
<feature type="domain" description="Hint" evidence="16">
    <location>
        <begin position="1245"/>
        <end position="1289"/>
    </location>
</feature>
<keyword evidence="12" id="KW-0408">Iron</keyword>
<dbReference type="InterPro" id="IPR006172">
    <property type="entry name" value="DNA-dir_DNA_pol_B"/>
</dbReference>
<evidence type="ECO:0000256" key="4">
    <source>
        <dbReference type="ARBA" id="ARBA00022485"/>
    </source>
</evidence>
<keyword evidence="7" id="KW-0235">DNA replication</keyword>
<dbReference type="InterPro" id="IPR006134">
    <property type="entry name" value="DNA-dir_DNA_pol_B_multi_dom"/>
</dbReference>
<dbReference type="InterPro" id="IPR036844">
    <property type="entry name" value="Hint_dom_sf"/>
</dbReference>
<dbReference type="Pfam" id="PF23250">
    <property type="entry name" value="zf_DPOE_2"/>
    <property type="match status" value="1"/>
</dbReference>
<evidence type="ECO:0000256" key="5">
    <source>
        <dbReference type="ARBA" id="ARBA00022679"/>
    </source>
</evidence>
<dbReference type="Gene3D" id="2.170.16.10">
    <property type="entry name" value="Hedgehog/Intein (Hint) domain"/>
    <property type="match status" value="2"/>
</dbReference>
<name>A0A9Q0LL31_ANAIG</name>
<dbReference type="Pfam" id="PF22634">
    <property type="entry name" value="POL2_thumb"/>
    <property type="match status" value="1"/>
</dbReference>
<dbReference type="Gene3D" id="1.10.132.60">
    <property type="entry name" value="DNA polymerase family B, C-terminal domain"/>
    <property type="match status" value="1"/>
</dbReference>
<evidence type="ECO:0000256" key="9">
    <source>
        <dbReference type="ARBA" id="ARBA00022771"/>
    </source>
</evidence>
<dbReference type="GO" id="GO:0006272">
    <property type="term" value="P:leading strand elongation"/>
    <property type="evidence" value="ECO:0007669"/>
    <property type="project" value="TreeGrafter"/>
</dbReference>
<dbReference type="InterPro" id="IPR013697">
    <property type="entry name" value="DNA_pol_e_suA_C"/>
</dbReference>
<feature type="domain" description="DNA polymerase epsilon catalytic subunit A C-terminal" evidence="17">
    <location>
        <begin position="1951"/>
        <end position="2347"/>
    </location>
</feature>
<dbReference type="GO" id="GO:0008270">
    <property type="term" value="F:zinc ion binding"/>
    <property type="evidence" value="ECO:0007669"/>
    <property type="project" value="UniProtKB-KW"/>
</dbReference>
<evidence type="ECO:0000256" key="8">
    <source>
        <dbReference type="ARBA" id="ARBA00022723"/>
    </source>
</evidence>
<evidence type="ECO:0000256" key="10">
    <source>
        <dbReference type="ARBA" id="ARBA00022833"/>
    </source>
</evidence>
<keyword evidence="19" id="KW-1185">Reference proteome</keyword>
<keyword evidence="6" id="KW-0548">Nucleotidyltransferase</keyword>
<evidence type="ECO:0000256" key="11">
    <source>
        <dbReference type="ARBA" id="ARBA00022932"/>
    </source>
</evidence>
<dbReference type="GO" id="GO:0006297">
    <property type="term" value="P:nucleotide-excision repair, DNA gap filling"/>
    <property type="evidence" value="ECO:0007669"/>
    <property type="project" value="TreeGrafter"/>
</dbReference>
<dbReference type="PROSITE" id="PS50818">
    <property type="entry name" value="INTEIN_C_TER"/>
    <property type="match status" value="1"/>
</dbReference>
<dbReference type="SUPFAM" id="SSF51294">
    <property type="entry name" value="Hedgehog/intein (Hint) domain"/>
    <property type="match status" value="1"/>
</dbReference>
<evidence type="ECO:0000256" key="14">
    <source>
        <dbReference type="ARBA" id="ARBA00023125"/>
    </source>
</evidence>
<dbReference type="Pfam" id="PF14890">
    <property type="entry name" value="Intein_splicing"/>
    <property type="match status" value="1"/>
</dbReference>
<keyword evidence="13" id="KW-0411">Iron-sulfur</keyword>
<evidence type="ECO:0000256" key="13">
    <source>
        <dbReference type="ARBA" id="ARBA00023014"/>
    </source>
</evidence>
<evidence type="ECO:0000259" key="17">
    <source>
        <dbReference type="SMART" id="SM01159"/>
    </source>
</evidence>
<evidence type="ECO:0000256" key="15">
    <source>
        <dbReference type="ARBA" id="ARBA00023242"/>
    </source>
</evidence>
<dbReference type="InterPro" id="IPR030934">
    <property type="entry name" value="Intein_C"/>
</dbReference>
<protein>
    <recommendedName>
        <fullName evidence="3">DNA-directed DNA polymerase</fullName>
        <ecNumber evidence="3">2.7.7.7</ecNumber>
    </recommendedName>
</protein>
<dbReference type="SUPFAM" id="SSF56672">
    <property type="entry name" value="DNA/RNA polymerases"/>
    <property type="match status" value="1"/>
</dbReference>
<organism evidence="18 19">
    <name type="scientific">Anaeramoeba ignava</name>
    <name type="common">Anaerobic marine amoeba</name>
    <dbReference type="NCBI Taxonomy" id="1746090"/>
    <lineage>
        <taxon>Eukaryota</taxon>
        <taxon>Metamonada</taxon>
        <taxon>Anaeramoebidae</taxon>
        <taxon>Anaeramoeba</taxon>
    </lineage>
</organism>
<dbReference type="EMBL" id="JAPDFW010000068">
    <property type="protein sequence ID" value="KAJ5074812.1"/>
    <property type="molecule type" value="Genomic_DNA"/>
</dbReference>
<dbReference type="Pfam" id="PF03104">
    <property type="entry name" value="DNA_pol_B_exo1"/>
    <property type="match status" value="1"/>
</dbReference>
<dbReference type="SMART" id="SM00486">
    <property type="entry name" value="POLBc"/>
    <property type="match status" value="1"/>
</dbReference>
<dbReference type="OMA" id="MLDQCRY"/>
<dbReference type="PANTHER" id="PTHR10670:SF0">
    <property type="entry name" value="DNA POLYMERASE EPSILON CATALYTIC SUBUNIT A"/>
    <property type="match status" value="1"/>
</dbReference>
<dbReference type="OrthoDB" id="10060449at2759"/>
<keyword evidence="15" id="KW-0539">Nucleus</keyword>
<evidence type="ECO:0000259" key="16">
    <source>
        <dbReference type="SMART" id="SM00305"/>
    </source>
</evidence>
<evidence type="ECO:0000256" key="12">
    <source>
        <dbReference type="ARBA" id="ARBA00023004"/>
    </source>
</evidence>
<dbReference type="InterPro" id="IPR036397">
    <property type="entry name" value="RNaseH_sf"/>
</dbReference>
<keyword evidence="14" id="KW-0238">DNA-binding</keyword>
<keyword evidence="8" id="KW-0479">Metal-binding</keyword>
<comment type="caution">
    <text evidence="18">The sequence shown here is derived from an EMBL/GenBank/DDBJ whole genome shotgun (WGS) entry which is preliminary data.</text>
</comment>
<dbReference type="SUPFAM" id="SSF53098">
    <property type="entry name" value="Ribonuclease H-like"/>
    <property type="match status" value="1"/>
</dbReference>
<dbReference type="Proteomes" id="UP001149090">
    <property type="component" value="Unassembled WGS sequence"/>
</dbReference>
<keyword evidence="9" id="KW-0863">Zinc-finger</keyword>
<evidence type="ECO:0000313" key="18">
    <source>
        <dbReference type="EMBL" id="KAJ5074812.1"/>
    </source>
</evidence>
<sequence length="2631" mass="304558">MFPTYSKKNKNQFKNQFKNKFKNKNKTNLSENRKLRKQIEQQTEFLFGFEEYKDYNPRLAWLFNFQPTTIEENETGILKSAVDLYFIEQNGSTFKSTLQFEPYFLVLFENDRMIEVESSLRRIYETKISKMVVLEKEDLDLKNHLSGIRRKCIKISFRVVEDLVFVRNELQKKIEKTSSTKIRIEGLDFITEIREYDIPYYIRVAIDTGIRVGYWYNVRYFEGNSILTHVSEFEDRPELQILAFDIETTKSPLKFPDPQVDQVMMISYMLSGKGYLIVNREIVSTDIKNLEYTPKPEFEGKFHIFNEKNEKDLLKRFFFHIRQVKPNVIVTFNGDFFDWPFVQSRAHFHGIDMFQEIGYYKDLKEEFKCKFCPHLDIFRWVKRDSYLPMGSQGLKAVTKAKLGYEPLEIDPEDMTKFAHEQPQTLANYSVSDAVATYYLYLKYVHPFIFSLCSIIPMNPDDVLRKGSGTLCETLLMVKGFEAEIVFPNKKKKQLMNFVDGKLLKSETYIGGHVEAISSGIYRNDLEYSFNLDPSAFQYLIDNLDHTLKFSIEKEVRIPFESVENYQKVREDVIQKLENLRDNPKRTEKPIIYHLDVAAMYPNIILTNRLQPSSITNEKRCAGCIYNDPRNECKRKMDWIWRGDVYLPNKGEYKQIVSQLEEEKFPSNVPGEKKIVYFEDLNETEKARIIRQRLTDYSKKVYSKSHKIVTKQKSEIVCQRENPFYVDTVKLFRDRRYIYKEKLKQALSKYRNAVEHGTAIEIEECAKSIVLYDSLQLAHKCILNSFYGYVMRTGARWHSMEMAGIVTLTGANIITQARQLVERIGIPLELDSLDWRENIILKSPNNMIHILQIGQFVDQFFDKFGVSVLDQNRKVQYCLDIGGWSALSVDRNGKIEWQKIKCVIRQKTSRKVTKIKTSFGSVRVTDSHSIFHNNPKNHSISNLIVKEMKQHHLLTHIQKIPAIEKKLLKINLFPYLTKLYKSQNNLLVLIPKIEPKFQKLRSKLKCFFLKIVRAVKNDSFYDCLLLRDFSLNFNGYNTDQINFSEDQFEGLRIGKDEDITIPMCIDVDGNVAKIIAWIIAFGNARKLEPKKNCGVIENLFKERTVEEISELEEAFSNILQDKNQTKFFASIFFNILSEKNTQQFRIPSEIISSTAKIKNIFIQNYRKFCLKCGCLENYDKNYQNFQITKIPNIGLCCDLFVIGMQQGFQVSIEKQNIQEDRKSYCVEFIEGKNKKTEQNKIGETFGSKYQAKKEVKKHGEYVYDLSVEKNNNFVCGFGGLLCHNTDGIWCALPNSFPEVLWFTEQNEQKPPKKHRGLYPGMMLNYDVWRNFSNRQYQTLKKSENKYSKTEECSIFFEVDGPYRAMVLPASKKENESLKKRYAVFNQDGSLAELKGFEVKRRGEIKLIKIFQSQIFRSFLRGKTLIECYRTVGEVALSWLDLLYSHGEGLEDSELLGYISETRNLSRSLEDYDVSKSTAITTAKRLAEFVGQEILQSSTNRGGISCSFIISRFPKDGSVAERAIPILIFQSEISIRNNFLARWCKNPHMTHFDLRSIVDWDYYFQRLASVIQKIITIPAALQGITNPVPQVEHPEWIKRRIAQAKSTQRSMLSYIRAPSKDTVPDIEDSVQSPQAWDHNSTITQSSTHRSQATLSFGKKNPLSLLGSIRSFSSAERFVEDLLQKMPEKIPNRKKKYSEFLLFSQPKKSIRKHKRSYYVLSGTLKGQCLKGLSGQLHLRDSRQALLFSDWIVLGLLKSNVPGKVDVWISIQNSISFVQIKCPRVFYLNLIGNLQPNQFPEQMKMEPSPQMVLPRNQQRHNVYKCSISEEDYIHHFRAISRCLLRPEVVGVFELEVTAETRCILALGNCCRVKRAARQSRVHSARTNMTNFDLEELESVDVSPVARLSSNTGYANTISQLQMFCVYENTERSVGVIGVSFDSDFHIILITASKPTISQQNLSVLMEKTHTNLNNINPVFHLHHAKKRESGLGLADKILSKRFRALKSSVLGIISSQNLQQSTIYESLPFVSKNPCIFSPFSARDACVFKRTTWQPEAVQTALGKLVQMRTLREERAFLAQYAQVPLLNLQSNSSSDHMILLMDILFARALQKSSHLLWFSGTGKPSLGGIENDDHLALFMDEKYHVPDKMVGEGMYSTNSVELSILYFPVVSIISAGPESNSVVFTSANSKTQNLPDTPQIVNRGVFDQQKQAHVSTLSILRNLLISWLEDSNSPFSKYSDLLLNNFYRWLKSTQSSLHDPSLLRFVSDLIHKNFHMLVQEFEALDAKILFANFYKVLINCPRTSPEETRSYIDSLIKTVHLKDEFRYLDFLPVQTWSHLLFLDEFNFSGFQEQPNSSQNSPSYISIENTNSPTSSWQIADHLPPILKDSFLSIIQLFPCGNTNKSKHKKRTETNPVNNFSENLIKTQITEQAFHAISQFKTSAHLAQENEKTGSILSFIVYLCHTLSMLRDAEDAAGLLKRNLLQTISFSDFSPETKFRNPATPLLVHDLFCLSCSMCRDLDLSREPQDSDGFWSCPSCGNQYNNFQIESNLLNQVQNQFLAFQIQDLKCAKCKKPKSRLLSNLCEDNSHFVLSFDRQFFVDKFLQVLQVAKKFKFDLLIDVIEWILLKGNFKI</sequence>
<dbReference type="GO" id="GO:0051539">
    <property type="term" value="F:4 iron, 4 sulfur cluster binding"/>
    <property type="evidence" value="ECO:0007669"/>
    <property type="project" value="UniProtKB-KW"/>
</dbReference>
<keyword evidence="5" id="KW-0808">Transferase</keyword>
<dbReference type="GO" id="GO:0008622">
    <property type="term" value="C:epsilon DNA polymerase complex"/>
    <property type="evidence" value="ECO:0007669"/>
    <property type="project" value="InterPro"/>
</dbReference>
<evidence type="ECO:0000313" key="19">
    <source>
        <dbReference type="Proteomes" id="UP001149090"/>
    </source>
</evidence>
<dbReference type="CDD" id="cd05779">
    <property type="entry name" value="DNA_polB_epsilon_exo"/>
    <property type="match status" value="1"/>
</dbReference>
<dbReference type="GO" id="GO:0008310">
    <property type="term" value="F:single-stranded DNA 3'-5' DNA exonuclease activity"/>
    <property type="evidence" value="ECO:0007669"/>
    <property type="project" value="TreeGrafter"/>
</dbReference>
<dbReference type="InterPro" id="IPR023211">
    <property type="entry name" value="DNA_pol_palm_dom_sf"/>
</dbReference>
<dbReference type="SMART" id="SM01159">
    <property type="entry name" value="DUF1744"/>
    <property type="match status" value="1"/>
</dbReference>
<dbReference type="Pfam" id="PF08490">
    <property type="entry name" value="DUF1744"/>
    <property type="match status" value="1"/>
</dbReference>
<dbReference type="EC" id="2.7.7.7" evidence="3"/>
<dbReference type="InterPro" id="IPR029703">
    <property type="entry name" value="POL2"/>
</dbReference>
<dbReference type="Pfam" id="PF22912">
    <property type="entry name" value="zf-DPOE"/>
    <property type="match status" value="1"/>
</dbReference>
<gene>
    <name evidence="18" type="ORF">M0811_07855</name>
</gene>
<dbReference type="InterPro" id="IPR012337">
    <property type="entry name" value="RNaseH-like_sf"/>
</dbReference>
<evidence type="ECO:0000256" key="1">
    <source>
        <dbReference type="ARBA" id="ARBA00004123"/>
    </source>
</evidence>